<dbReference type="PANTHER" id="PTHR43161">
    <property type="entry name" value="SORBITOL DEHYDROGENASE"/>
    <property type="match status" value="1"/>
</dbReference>
<organism evidence="7 8">
    <name type="scientific">Acrocarpospora phusangensis</name>
    <dbReference type="NCBI Taxonomy" id="1070424"/>
    <lineage>
        <taxon>Bacteria</taxon>
        <taxon>Bacillati</taxon>
        <taxon>Actinomycetota</taxon>
        <taxon>Actinomycetes</taxon>
        <taxon>Streptosporangiales</taxon>
        <taxon>Streptosporangiaceae</taxon>
        <taxon>Acrocarpospora</taxon>
    </lineage>
</organism>
<comment type="caution">
    <text evidence="7">The sequence shown here is derived from an EMBL/GenBank/DDBJ whole genome shotgun (WGS) entry which is preliminary data.</text>
</comment>
<evidence type="ECO:0000256" key="3">
    <source>
        <dbReference type="ARBA" id="ARBA00022723"/>
    </source>
</evidence>
<evidence type="ECO:0000256" key="2">
    <source>
        <dbReference type="ARBA" id="ARBA00008072"/>
    </source>
</evidence>
<dbReference type="GO" id="GO:0016491">
    <property type="term" value="F:oxidoreductase activity"/>
    <property type="evidence" value="ECO:0007669"/>
    <property type="project" value="UniProtKB-KW"/>
</dbReference>
<comment type="cofactor">
    <cofactor evidence="1">
        <name>Zn(2+)</name>
        <dbReference type="ChEBI" id="CHEBI:29105"/>
    </cofactor>
</comment>
<comment type="similarity">
    <text evidence="2">Belongs to the zinc-containing alcohol dehydrogenase family.</text>
</comment>
<dbReference type="Proteomes" id="UP000640052">
    <property type="component" value="Unassembled WGS sequence"/>
</dbReference>
<dbReference type="InterPro" id="IPR020843">
    <property type="entry name" value="ER"/>
</dbReference>
<dbReference type="SUPFAM" id="SSF51735">
    <property type="entry name" value="NAD(P)-binding Rossmann-fold domains"/>
    <property type="match status" value="1"/>
</dbReference>
<accession>A0A919ULG1</accession>
<evidence type="ECO:0000313" key="7">
    <source>
        <dbReference type="EMBL" id="GIH22157.1"/>
    </source>
</evidence>
<feature type="domain" description="Enoyl reductase (ER)" evidence="6">
    <location>
        <begin position="12"/>
        <end position="321"/>
    </location>
</feature>
<dbReference type="Gene3D" id="3.90.180.10">
    <property type="entry name" value="Medium-chain alcohol dehydrogenases, catalytic domain"/>
    <property type="match status" value="1"/>
</dbReference>
<sequence>MDNLMRVARLHGVADLRLTEEETPEVGPGMSLVRVTAVGLCGSDLHWYAEGGIGDATITRPLVVGHEFAGVVEGGPAHGRRVAVDPAIPCESCRSCRSGYRNLCPNIRFAGHDLLDGGLRELIAWPTELLHALPDHVSDSDGAMLEPLGVALHAFDLGHLHLGGTVAVVGCGPIGLLLIQLARLAGASTVIAVEPLPHRAEAAKRFGAVLAEDAQADVVFEVAGNDAAVNTSLELARPGGRVVLVGIPDDDRTTFRASLARRKGLTLALVRRMNDVYPRAIRLVEEGKVDVASLVSARYPLAEAPAAFTAAIRREGLKTVIEPQR</sequence>
<evidence type="ECO:0000256" key="1">
    <source>
        <dbReference type="ARBA" id="ARBA00001947"/>
    </source>
</evidence>
<protein>
    <submittedName>
        <fullName evidence="7">Sorbitol dehydrogenase</fullName>
    </submittedName>
</protein>
<dbReference type="InterPro" id="IPR013154">
    <property type="entry name" value="ADH-like_N"/>
</dbReference>
<dbReference type="EMBL" id="BOOA01000003">
    <property type="protein sequence ID" value="GIH22157.1"/>
    <property type="molecule type" value="Genomic_DNA"/>
</dbReference>
<dbReference type="PANTHER" id="PTHR43161:SF9">
    <property type="entry name" value="SORBITOL DEHYDROGENASE"/>
    <property type="match status" value="1"/>
</dbReference>
<keyword evidence="8" id="KW-1185">Reference proteome</keyword>
<keyword evidence="5" id="KW-0560">Oxidoreductase</keyword>
<dbReference type="InterPro" id="IPR011032">
    <property type="entry name" value="GroES-like_sf"/>
</dbReference>
<dbReference type="SMART" id="SM00829">
    <property type="entry name" value="PKS_ER"/>
    <property type="match status" value="1"/>
</dbReference>
<keyword evidence="4" id="KW-0862">Zinc</keyword>
<keyword evidence="3" id="KW-0479">Metal-binding</keyword>
<dbReference type="GO" id="GO:0046872">
    <property type="term" value="F:metal ion binding"/>
    <property type="evidence" value="ECO:0007669"/>
    <property type="project" value="UniProtKB-KW"/>
</dbReference>
<reference evidence="7" key="1">
    <citation type="submission" date="2021-01" db="EMBL/GenBank/DDBJ databases">
        <title>Whole genome shotgun sequence of Acrocarpospora phusangensis NBRC 108782.</title>
        <authorList>
            <person name="Komaki H."/>
            <person name="Tamura T."/>
        </authorList>
    </citation>
    <scope>NUCLEOTIDE SEQUENCE</scope>
    <source>
        <strain evidence="7">NBRC 108782</strain>
    </source>
</reference>
<evidence type="ECO:0000313" key="8">
    <source>
        <dbReference type="Proteomes" id="UP000640052"/>
    </source>
</evidence>
<dbReference type="SUPFAM" id="SSF50129">
    <property type="entry name" value="GroES-like"/>
    <property type="match status" value="1"/>
</dbReference>
<gene>
    <name evidence="7" type="ORF">Aph01nite_04670</name>
</gene>
<evidence type="ECO:0000259" key="6">
    <source>
        <dbReference type="SMART" id="SM00829"/>
    </source>
</evidence>
<proteinExistence type="inferred from homology"/>
<dbReference type="Pfam" id="PF00107">
    <property type="entry name" value="ADH_zinc_N"/>
    <property type="match status" value="1"/>
</dbReference>
<name>A0A919ULG1_9ACTN</name>
<dbReference type="AlphaFoldDB" id="A0A919ULG1"/>
<dbReference type="Gene3D" id="3.40.50.720">
    <property type="entry name" value="NAD(P)-binding Rossmann-like Domain"/>
    <property type="match status" value="1"/>
</dbReference>
<evidence type="ECO:0000256" key="4">
    <source>
        <dbReference type="ARBA" id="ARBA00022833"/>
    </source>
</evidence>
<dbReference type="Pfam" id="PF08240">
    <property type="entry name" value="ADH_N"/>
    <property type="match status" value="1"/>
</dbReference>
<evidence type="ECO:0000256" key="5">
    <source>
        <dbReference type="ARBA" id="ARBA00023002"/>
    </source>
</evidence>
<dbReference type="InterPro" id="IPR013149">
    <property type="entry name" value="ADH-like_C"/>
</dbReference>
<dbReference type="InterPro" id="IPR036291">
    <property type="entry name" value="NAD(P)-bd_dom_sf"/>
</dbReference>